<keyword evidence="2 6" id="KW-0436">Ligase</keyword>
<keyword evidence="3" id="KW-1133">Transmembrane helix</keyword>
<feature type="domain" description="AMP-dependent synthetase/ligase" evidence="4">
    <location>
        <begin position="9"/>
        <end position="381"/>
    </location>
</feature>
<evidence type="ECO:0000256" key="2">
    <source>
        <dbReference type="ARBA" id="ARBA00022598"/>
    </source>
</evidence>
<evidence type="ECO:0000256" key="3">
    <source>
        <dbReference type="SAM" id="Phobius"/>
    </source>
</evidence>
<dbReference type="Proteomes" id="UP000480178">
    <property type="component" value="Chromosome"/>
</dbReference>
<gene>
    <name evidence="6" type="ORF">GXP67_06065</name>
</gene>
<keyword evidence="3" id="KW-0472">Membrane</keyword>
<dbReference type="FunFam" id="3.30.300.30:FF:000008">
    <property type="entry name" value="2,3-dihydroxybenzoate-AMP ligase"/>
    <property type="match status" value="1"/>
</dbReference>
<dbReference type="RefSeq" id="WP_162442318.1">
    <property type="nucleotide sequence ID" value="NZ_CP048222.1"/>
</dbReference>
<dbReference type="AlphaFoldDB" id="A0A6C0GEK5"/>
<dbReference type="EMBL" id="CP048222">
    <property type="protein sequence ID" value="QHT66254.1"/>
    <property type="molecule type" value="Genomic_DNA"/>
</dbReference>
<dbReference type="InterPro" id="IPR025110">
    <property type="entry name" value="AMP-bd_C"/>
</dbReference>
<evidence type="ECO:0000259" key="4">
    <source>
        <dbReference type="Pfam" id="PF00501"/>
    </source>
</evidence>
<dbReference type="NCBIfam" id="NF004837">
    <property type="entry name" value="PRK06187.1"/>
    <property type="match status" value="1"/>
</dbReference>
<evidence type="ECO:0000259" key="5">
    <source>
        <dbReference type="Pfam" id="PF13193"/>
    </source>
</evidence>
<dbReference type="InterPro" id="IPR000873">
    <property type="entry name" value="AMP-dep_synth/lig_dom"/>
</dbReference>
<dbReference type="InterPro" id="IPR045851">
    <property type="entry name" value="AMP-bd_C_sf"/>
</dbReference>
<evidence type="ECO:0000256" key="1">
    <source>
        <dbReference type="ARBA" id="ARBA00006432"/>
    </source>
</evidence>
<dbReference type="PROSITE" id="PS00455">
    <property type="entry name" value="AMP_BINDING"/>
    <property type="match status" value="1"/>
</dbReference>
<dbReference type="SUPFAM" id="SSF56801">
    <property type="entry name" value="Acetyl-CoA synthetase-like"/>
    <property type="match status" value="1"/>
</dbReference>
<keyword evidence="3" id="KW-0812">Transmembrane</keyword>
<comment type="similarity">
    <text evidence="1">Belongs to the ATP-dependent AMP-binding enzyme family.</text>
</comment>
<sequence length="520" mass="57016">MLNLSTLLQASALNYGHKSAFTFRETTLTYAQVNGAANQVAGGLKDIGIQTGDKIAISCLNLPYFPIIYYGILKAGAIIVPLSVLFKEDEIAYHLQDSEAKAYFCFTGTPDLPMAQMGYKAFKKTPACSHFLEITPKPADAPSIEGAQTLANLMASQPPTFDTVQTAAEDTAVIVYTSGTTGKPKGAQLTHANLMFNAILSADILKLHADDRTLIVLPLFHIFAMTCLMNAGIYRGVHAILLPRFDAETVYGLLEKHEITVFMGVPTMYWGLLQYTKEGFDYEKIAGNLRLAGSGGAALPVKVLEEFGKRFNVPILEGYGMSEGSPVVTFNQVEVGTKPGSIGTPVWGVDVKLVDETGKEVGVGEKGELLYRGHNVMKGYYNKPVETAETLKDGWLHSGDIATRDKDGFYFIVDRTKDLIIRGGFNVYPREVEEILIKHPAVSLIAVIGIPDEKQGEEIKAFVVLKDGQKVSADELREYAREHMASYKYPRQIEFVSSLPMSATGKILKKELRTRHKGTP</sequence>
<dbReference type="Gene3D" id="3.30.300.30">
    <property type="match status" value="1"/>
</dbReference>
<feature type="domain" description="AMP-binding enzyme C-terminal" evidence="5">
    <location>
        <begin position="431"/>
        <end position="506"/>
    </location>
</feature>
<dbReference type="KEGG" id="rhoz:GXP67_06065"/>
<dbReference type="InterPro" id="IPR020845">
    <property type="entry name" value="AMP-binding_CS"/>
</dbReference>
<evidence type="ECO:0000313" key="7">
    <source>
        <dbReference type="Proteomes" id="UP000480178"/>
    </source>
</evidence>
<keyword evidence="7" id="KW-1185">Reference proteome</keyword>
<feature type="transmembrane region" description="Helical" evidence="3">
    <location>
        <begin position="214"/>
        <end position="234"/>
    </location>
</feature>
<reference evidence="6 7" key="1">
    <citation type="submission" date="2020-01" db="EMBL/GenBank/DDBJ databases">
        <authorList>
            <person name="Kim M.K."/>
        </authorList>
    </citation>
    <scope>NUCLEOTIDE SEQUENCE [LARGE SCALE GENOMIC DNA]</scope>
    <source>
        <strain evidence="6 7">172606-1</strain>
    </source>
</reference>
<protein>
    <submittedName>
        <fullName evidence="6">Long-chain fatty acid--CoA ligase</fullName>
    </submittedName>
</protein>
<dbReference type="GO" id="GO:0016405">
    <property type="term" value="F:CoA-ligase activity"/>
    <property type="evidence" value="ECO:0007669"/>
    <property type="project" value="TreeGrafter"/>
</dbReference>
<dbReference type="Pfam" id="PF00501">
    <property type="entry name" value="AMP-binding"/>
    <property type="match status" value="1"/>
</dbReference>
<accession>A0A6C0GEK5</accession>
<dbReference type="CDD" id="cd05936">
    <property type="entry name" value="FC-FACS_FadD_like"/>
    <property type="match status" value="1"/>
</dbReference>
<name>A0A6C0GEK5_9BACT</name>
<dbReference type="PANTHER" id="PTHR24096">
    <property type="entry name" value="LONG-CHAIN-FATTY-ACID--COA LIGASE"/>
    <property type="match status" value="1"/>
</dbReference>
<organism evidence="6 7">
    <name type="scientific">Rhodocytophaga rosea</name>
    <dbReference type="NCBI Taxonomy" id="2704465"/>
    <lineage>
        <taxon>Bacteria</taxon>
        <taxon>Pseudomonadati</taxon>
        <taxon>Bacteroidota</taxon>
        <taxon>Cytophagia</taxon>
        <taxon>Cytophagales</taxon>
        <taxon>Rhodocytophagaceae</taxon>
        <taxon>Rhodocytophaga</taxon>
    </lineage>
</organism>
<dbReference type="Gene3D" id="3.40.50.12780">
    <property type="entry name" value="N-terminal domain of ligase-like"/>
    <property type="match status" value="1"/>
</dbReference>
<feature type="transmembrane region" description="Helical" evidence="3">
    <location>
        <begin position="67"/>
        <end position="86"/>
    </location>
</feature>
<dbReference type="InterPro" id="IPR042099">
    <property type="entry name" value="ANL_N_sf"/>
</dbReference>
<evidence type="ECO:0000313" key="6">
    <source>
        <dbReference type="EMBL" id="QHT66254.1"/>
    </source>
</evidence>
<dbReference type="Pfam" id="PF13193">
    <property type="entry name" value="AMP-binding_C"/>
    <property type="match status" value="1"/>
</dbReference>
<proteinExistence type="inferred from homology"/>
<dbReference type="PANTHER" id="PTHR24096:SF149">
    <property type="entry name" value="AMP-BINDING DOMAIN-CONTAINING PROTEIN-RELATED"/>
    <property type="match status" value="1"/>
</dbReference>